<dbReference type="InterPro" id="IPR033885">
    <property type="entry name" value="AlkB/XylM"/>
</dbReference>
<dbReference type="PANTHER" id="PTHR38674">
    <property type="entry name" value="ALKANE 1-MONOOXYGENASE 1"/>
    <property type="match status" value="1"/>
</dbReference>
<evidence type="ECO:0000313" key="15">
    <source>
        <dbReference type="Proteomes" id="UP000015346"/>
    </source>
</evidence>
<dbReference type="Pfam" id="PF00487">
    <property type="entry name" value="FA_desaturase"/>
    <property type="match status" value="1"/>
</dbReference>
<dbReference type="STRING" id="1123069.ruthe_00500"/>
<dbReference type="GO" id="GO:0005886">
    <property type="term" value="C:plasma membrane"/>
    <property type="evidence" value="ECO:0007669"/>
    <property type="project" value="UniProtKB-SubCell"/>
</dbReference>
<keyword evidence="10 14" id="KW-0503">Monooxygenase</keyword>
<evidence type="ECO:0000256" key="10">
    <source>
        <dbReference type="ARBA" id="ARBA00023033"/>
    </source>
</evidence>
<comment type="subcellular location">
    <subcellularLocation>
        <location evidence="1">Cell inner membrane</location>
        <topology evidence="1">Multi-pass membrane protein</topology>
    </subcellularLocation>
</comment>
<keyword evidence="9" id="KW-0408">Iron</keyword>
<name>S9SBC7_9RHOB</name>
<dbReference type="PATRIC" id="fig|1123069.3.peg.465"/>
<evidence type="ECO:0000313" key="14">
    <source>
        <dbReference type="EMBL" id="EPX87430.1"/>
    </source>
</evidence>
<comment type="similarity">
    <text evidence="2">Belongs to the fatty acid desaturase type 1 family. AlkB subfamily.</text>
</comment>
<feature type="transmembrane region" description="Helical" evidence="12">
    <location>
        <begin position="62"/>
        <end position="89"/>
    </location>
</feature>
<proteinExistence type="inferred from homology"/>
<reference evidence="14 15" key="1">
    <citation type="journal article" date="2013" name="Stand. Genomic Sci.">
        <title>Genome sequence of the reddish-pigmented Rubellimicrobium thermophilum type strain (DSM 16684(T)), a member of the Roseobacter clade.</title>
        <authorList>
            <person name="Fiebig A."/>
            <person name="Riedel T."/>
            <person name="Gronow S."/>
            <person name="Petersen J."/>
            <person name="Klenk H.P."/>
            <person name="Goker M."/>
        </authorList>
    </citation>
    <scope>NUCLEOTIDE SEQUENCE [LARGE SCALE GENOMIC DNA]</scope>
    <source>
        <strain evidence="14 15">DSM 16684</strain>
    </source>
</reference>
<evidence type="ECO:0000256" key="8">
    <source>
        <dbReference type="ARBA" id="ARBA00023002"/>
    </source>
</evidence>
<dbReference type="GO" id="GO:0046872">
    <property type="term" value="F:metal ion binding"/>
    <property type="evidence" value="ECO:0007669"/>
    <property type="project" value="UniProtKB-KW"/>
</dbReference>
<evidence type="ECO:0000259" key="13">
    <source>
        <dbReference type="Pfam" id="PF00487"/>
    </source>
</evidence>
<dbReference type="PANTHER" id="PTHR38674:SF1">
    <property type="entry name" value="ALKANE 1-MONOOXYGENASE 1"/>
    <property type="match status" value="1"/>
</dbReference>
<dbReference type="GO" id="GO:0006629">
    <property type="term" value="P:lipid metabolic process"/>
    <property type="evidence" value="ECO:0007669"/>
    <property type="project" value="InterPro"/>
</dbReference>
<keyword evidence="3" id="KW-1003">Cell membrane</keyword>
<evidence type="ECO:0000256" key="4">
    <source>
        <dbReference type="ARBA" id="ARBA00022519"/>
    </source>
</evidence>
<organism evidence="14 15">
    <name type="scientific">Rubellimicrobium thermophilum DSM 16684</name>
    <dbReference type="NCBI Taxonomy" id="1123069"/>
    <lineage>
        <taxon>Bacteria</taxon>
        <taxon>Pseudomonadati</taxon>
        <taxon>Pseudomonadota</taxon>
        <taxon>Alphaproteobacteria</taxon>
        <taxon>Rhodobacterales</taxon>
        <taxon>Roseobacteraceae</taxon>
        <taxon>Rubellimicrobium</taxon>
    </lineage>
</organism>
<evidence type="ECO:0000256" key="6">
    <source>
        <dbReference type="ARBA" id="ARBA00022723"/>
    </source>
</evidence>
<dbReference type="EC" id="1.14.15.3" evidence="14"/>
<keyword evidence="11 12" id="KW-0472">Membrane</keyword>
<dbReference type="HOGENOM" id="CLU_044462_0_0_5"/>
<keyword evidence="7 12" id="KW-1133">Transmembrane helix</keyword>
<keyword evidence="4" id="KW-0997">Cell inner membrane</keyword>
<dbReference type="Proteomes" id="UP000015346">
    <property type="component" value="Unassembled WGS sequence"/>
</dbReference>
<dbReference type="InterPro" id="IPR005804">
    <property type="entry name" value="FA_desaturase_dom"/>
</dbReference>
<keyword evidence="15" id="KW-1185">Reference proteome</keyword>
<keyword evidence="6" id="KW-0479">Metal-binding</keyword>
<evidence type="ECO:0000256" key="7">
    <source>
        <dbReference type="ARBA" id="ARBA00022989"/>
    </source>
</evidence>
<feature type="transmembrane region" description="Helical" evidence="12">
    <location>
        <begin position="222"/>
        <end position="242"/>
    </location>
</feature>
<dbReference type="RefSeq" id="WP_021096609.1">
    <property type="nucleotide sequence ID" value="NZ_KE557320.1"/>
</dbReference>
<dbReference type="AlphaFoldDB" id="S9SBC7"/>
<accession>S9SBC7</accession>
<evidence type="ECO:0000256" key="9">
    <source>
        <dbReference type="ARBA" id="ARBA00023004"/>
    </source>
</evidence>
<comment type="caution">
    <text evidence="14">The sequence shown here is derived from an EMBL/GenBank/DDBJ whole genome shotgun (WGS) entry which is preliminary data.</text>
</comment>
<evidence type="ECO:0000256" key="5">
    <source>
        <dbReference type="ARBA" id="ARBA00022692"/>
    </source>
</evidence>
<gene>
    <name evidence="14" type="ORF">ruthe_00500</name>
</gene>
<dbReference type="EMBL" id="AOLV01000007">
    <property type="protein sequence ID" value="EPX87430.1"/>
    <property type="molecule type" value="Genomic_DNA"/>
</dbReference>
<evidence type="ECO:0000256" key="12">
    <source>
        <dbReference type="SAM" id="Phobius"/>
    </source>
</evidence>
<evidence type="ECO:0000256" key="2">
    <source>
        <dbReference type="ARBA" id="ARBA00010823"/>
    </source>
</evidence>
<feature type="domain" description="Fatty acid desaturase" evidence="13">
    <location>
        <begin position="94"/>
        <end position="298"/>
    </location>
</feature>
<sequence>MSFFAAATLTPLFLALAGTALGGEWAWAGFLGMSVLVAFLDRLVQQVPAADPEAEFPGSDTLLVAVAAGGLLLLALTVKAIGSGAFALWERAGMVLATAFYLGQVGNAAAHELIHRQSRALRRLGALHYAAVLFGHHASAHPLVHHVHVATPADPNSARLGEGYWHFAGRAWRGSLRKGFLAERDRLRRAGRPWWRHPYAGYLAATWAWGALVFGLGGWRGVAVWIGIGLIATGQLLLSDYVQHYGLVRAVRPDGRPEPVSARHSWNSPHPVSSALMLNAPRHSDHHANPARPYPALRLPEPAPMLPRSLPVMGTIALLPPLWRRIMDRRAAAWAGLPRR</sequence>
<keyword evidence="8 14" id="KW-0560">Oxidoreductase</keyword>
<keyword evidence="5 12" id="KW-0812">Transmembrane</keyword>
<feature type="transmembrane region" description="Helical" evidence="12">
    <location>
        <begin position="199"/>
        <end position="216"/>
    </location>
</feature>
<evidence type="ECO:0000256" key="1">
    <source>
        <dbReference type="ARBA" id="ARBA00004429"/>
    </source>
</evidence>
<dbReference type="CDD" id="cd03512">
    <property type="entry name" value="Alkane-hydroxylase"/>
    <property type="match status" value="1"/>
</dbReference>
<dbReference type="OrthoDB" id="4759734at2"/>
<dbReference type="GO" id="GO:0004497">
    <property type="term" value="F:monooxygenase activity"/>
    <property type="evidence" value="ECO:0007669"/>
    <property type="project" value="UniProtKB-KW"/>
</dbReference>
<evidence type="ECO:0000256" key="3">
    <source>
        <dbReference type="ARBA" id="ARBA00022475"/>
    </source>
</evidence>
<evidence type="ECO:0000256" key="11">
    <source>
        <dbReference type="ARBA" id="ARBA00023136"/>
    </source>
</evidence>
<protein>
    <submittedName>
        <fullName evidence="14">Alkane 1-monooxygenase</fullName>
        <ecNumber evidence="14">1.14.15.3</ecNumber>
    </submittedName>
</protein>